<comment type="caution">
    <text evidence="4">The sequence shown here is derived from an EMBL/GenBank/DDBJ whole genome shotgun (WGS) entry which is preliminary data.</text>
</comment>
<evidence type="ECO:0000256" key="1">
    <source>
        <dbReference type="ARBA" id="ARBA00022737"/>
    </source>
</evidence>
<dbReference type="Gene3D" id="2.160.20.10">
    <property type="entry name" value="Single-stranded right-handed beta-helix, Pectin lyase-like"/>
    <property type="match status" value="1"/>
</dbReference>
<dbReference type="InterPro" id="IPR051550">
    <property type="entry name" value="SCF-Subunits/Alg-Epimerases"/>
</dbReference>
<dbReference type="SUPFAM" id="SSF51126">
    <property type="entry name" value="Pectin lyase-like"/>
    <property type="match status" value="1"/>
</dbReference>
<gene>
    <name evidence="4" type="ORF">KJ970_21150</name>
</gene>
<evidence type="ECO:0000256" key="2">
    <source>
        <dbReference type="SAM" id="SignalP"/>
    </source>
</evidence>
<dbReference type="InterPro" id="IPR039448">
    <property type="entry name" value="Beta_helix"/>
</dbReference>
<dbReference type="Proteomes" id="UP000777784">
    <property type="component" value="Unassembled WGS sequence"/>
</dbReference>
<proteinExistence type="predicted"/>
<feature type="domain" description="Right handed beta helix" evidence="3">
    <location>
        <begin position="67"/>
        <end position="227"/>
    </location>
</feature>
<reference evidence="4" key="1">
    <citation type="submission" date="2021-05" db="EMBL/GenBank/DDBJ databases">
        <title>Energy efficiency and biological interactions define the core microbiome of deep oligotrophic groundwater.</title>
        <authorList>
            <person name="Mehrshad M."/>
            <person name="Lopez-Fernandez M."/>
            <person name="Bell E."/>
            <person name="Bernier-Latmani R."/>
            <person name="Bertilsson S."/>
            <person name="Dopson M."/>
        </authorList>
    </citation>
    <scope>NUCLEOTIDE SEQUENCE</scope>
    <source>
        <strain evidence="4">Modern_marine.mb.64</strain>
    </source>
</reference>
<keyword evidence="1" id="KW-0677">Repeat</keyword>
<organism evidence="4 5">
    <name type="scientific">Eiseniibacteriota bacterium</name>
    <dbReference type="NCBI Taxonomy" id="2212470"/>
    <lineage>
        <taxon>Bacteria</taxon>
        <taxon>Candidatus Eiseniibacteriota</taxon>
    </lineage>
</organism>
<feature type="signal peptide" evidence="2">
    <location>
        <begin position="1"/>
        <end position="21"/>
    </location>
</feature>
<evidence type="ECO:0000259" key="3">
    <source>
        <dbReference type="Pfam" id="PF13229"/>
    </source>
</evidence>
<accession>A0A948S136</accession>
<dbReference type="PANTHER" id="PTHR22990">
    <property type="entry name" value="F-BOX ONLY PROTEIN"/>
    <property type="match status" value="1"/>
</dbReference>
<dbReference type="AlphaFoldDB" id="A0A948S136"/>
<evidence type="ECO:0000313" key="5">
    <source>
        <dbReference type="Proteomes" id="UP000777784"/>
    </source>
</evidence>
<dbReference type="InterPro" id="IPR012334">
    <property type="entry name" value="Pectin_lyas_fold"/>
</dbReference>
<protein>
    <submittedName>
        <fullName evidence="4">Right-handed parallel beta-helix repeat-containing protein</fullName>
    </submittedName>
</protein>
<sequence>MVSRQALIVLFISLMPAVSSATTWNVYEDGSGDAPTIQAAADSSAQGDTVLVAPGTYFENIYLLEKGIVLISQSGPEITTIDGSAIAGPGIFFDMVEDGVIDGFTIRNGHESGDRAIVMGGHGLIIRNNILQENHTFGDGGAVQWEGSGAIENNVFIDNEAGSGGGLVMAYFGPDDTPLVRGNIFIDNQAVIRGGAIHLIADEVIVEENLFISNEAPEGSGIYTEGNCPIRKNTFYGNRGAGGAISFRAVAAPLVENNIIMNTLEGYAVNCVPVGGYTPEPHFSCNALWNNESGAWAGYGCEIFWWPGNFEGDPLLCDPENGDFHLAENSPCAPGNHPGGYPCGLIGAFDSGCIPVPVAHPTTWGSIKAMYGSGK</sequence>
<feature type="chain" id="PRO_5037199360" evidence="2">
    <location>
        <begin position="22"/>
        <end position="375"/>
    </location>
</feature>
<dbReference type="InterPro" id="IPR011050">
    <property type="entry name" value="Pectin_lyase_fold/virulence"/>
</dbReference>
<dbReference type="Pfam" id="PF13229">
    <property type="entry name" value="Beta_helix"/>
    <property type="match status" value="1"/>
</dbReference>
<dbReference type="EMBL" id="JAHJDP010000120">
    <property type="protein sequence ID" value="MBU2693433.1"/>
    <property type="molecule type" value="Genomic_DNA"/>
</dbReference>
<evidence type="ECO:0000313" key="4">
    <source>
        <dbReference type="EMBL" id="MBU2693433.1"/>
    </source>
</evidence>
<keyword evidence="2" id="KW-0732">Signal</keyword>
<name>A0A948S136_UNCEI</name>
<dbReference type="PANTHER" id="PTHR22990:SF15">
    <property type="entry name" value="F-BOX ONLY PROTEIN 10"/>
    <property type="match status" value="1"/>
</dbReference>